<dbReference type="OrthoDB" id="2093745at2759"/>
<keyword evidence="2" id="KW-1185">Reference proteome</keyword>
<comment type="caution">
    <text evidence="1">The sequence shown here is derived from an EMBL/GenBank/DDBJ whole genome shotgun (WGS) entry which is preliminary data.</text>
</comment>
<dbReference type="Proteomes" id="UP000193642">
    <property type="component" value="Unassembled WGS sequence"/>
</dbReference>
<name>A0A1Y2C934_9FUNG</name>
<reference evidence="1 2" key="1">
    <citation type="submission" date="2016-07" db="EMBL/GenBank/DDBJ databases">
        <title>Pervasive Adenine N6-methylation of Active Genes in Fungi.</title>
        <authorList>
            <consortium name="DOE Joint Genome Institute"/>
            <person name="Mondo S.J."/>
            <person name="Dannebaum R.O."/>
            <person name="Kuo R.C."/>
            <person name="Labutti K."/>
            <person name="Haridas S."/>
            <person name="Kuo A."/>
            <person name="Salamov A."/>
            <person name="Ahrendt S.R."/>
            <person name="Lipzen A."/>
            <person name="Sullivan W."/>
            <person name="Andreopoulos W.B."/>
            <person name="Clum A."/>
            <person name="Lindquist E."/>
            <person name="Daum C."/>
            <person name="Ramamoorthy G.K."/>
            <person name="Gryganskyi A."/>
            <person name="Culley D."/>
            <person name="Magnuson J.K."/>
            <person name="James T.Y."/>
            <person name="O'Malley M.A."/>
            <person name="Stajich J.E."/>
            <person name="Spatafora J.W."/>
            <person name="Visel A."/>
            <person name="Grigoriev I.V."/>
        </authorList>
    </citation>
    <scope>NUCLEOTIDE SEQUENCE [LARGE SCALE GENOMIC DNA]</scope>
    <source>
        <strain evidence="1 2">JEL800</strain>
    </source>
</reference>
<evidence type="ECO:0000313" key="2">
    <source>
        <dbReference type="Proteomes" id="UP000193642"/>
    </source>
</evidence>
<evidence type="ECO:0000313" key="1">
    <source>
        <dbReference type="EMBL" id="ORY43374.1"/>
    </source>
</evidence>
<sequence length="133" mass="14879">MTNAANLLGTEYFLPTIDHEQTVAFYTTVLGFEVVMSSPEHTILIHPASTSKLHMVAPMDGYNPDREAPQIRLKVASLQTIKDKVEAGFGAWVHPSFIKNKGEFSITPWGTREYACQDPKSSVCLQFYEVIDD</sequence>
<protein>
    <recommendedName>
        <fullName evidence="3">VOC domain-containing protein</fullName>
    </recommendedName>
</protein>
<dbReference type="SUPFAM" id="SSF54593">
    <property type="entry name" value="Glyoxalase/Bleomycin resistance protein/Dihydroxybiphenyl dioxygenase"/>
    <property type="match status" value="1"/>
</dbReference>
<accession>A0A1Y2C934</accession>
<dbReference type="AlphaFoldDB" id="A0A1Y2C934"/>
<dbReference type="Gene3D" id="3.10.180.10">
    <property type="entry name" value="2,3-Dihydroxybiphenyl 1,2-Dioxygenase, domain 1"/>
    <property type="match status" value="1"/>
</dbReference>
<dbReference type="EMBL" id="MCGO01000025">
    <property type="protein sequence ID" value="ORY43374.1"/>
    <property type="molecule type" value="Genomic_DNA"/>
</dbReference>
<gene>
    <name evidence="1" type="ORF">BCR33DRAFT_717603</name>
</gene>
<organism evidence="1 2">
    <name type="scientific">Rhizoclosmatium globosum</name>
    <dbReference type="NCBI Taxonomy" id="329046"/>
    <lineage>
        <taxon>Eukaryota</taxon>
        <taxon>Fungi</taxon>
        <taxon>Fungi incertae sedis</taxon>
        <taxon>Chytridiomycota</taxon>
        <taxon>Chytridiomycota incertae sedis</taxon>
        <taxon>Chytridiomycetes</taxon>
        <taxon>Chytridiales</taxon>
        <taxon>Chytriomycetaceae</taxon>
        <taxon>Rhizoclosmatium</taxon>
    </lineage>
</organism>
<dbReference type="InterPro" id="IPR029068">
    <property type="entry name" value="Glyas_Bleomycin-R_OHBP_Dase"/>
</dbReference>
<proteinExistence type="predicted"/>
<evidence type="ECO:0008006" key="3">
    <source>
        <dbReference type="Google" id="ProtNLM"/>
    </source>
</evidence>